<dbReference type="Proteomes" id="UP000018143">
    <property type="component" value="Unassembled WGS sequence"/>
</dbReference>
<dbReference type="AlphaFoldDB" id="T1DVW5"/>
<protein>
    <submittedName>
        <fullName evidence="1">Uncharacterized protein</fullName>
    </submittedName>
</protein>
<comment type="caution">
    <text evidence="1">The sequence shown here is derived from an EMBL/GenBank/DDBJ whole genome shotgun (WGS) entry which is preliminary data.</text>
</comment>
<proteinExistence type="predicted"/>
<dbReference type="STRING" id="1325130.HFN_0234"/>
<dbReference type="OrthoDB" id="5360043at2"/>
<evidence type="ECO:0000313" key="2">
    <source>
        <dbReference type="Proteomes" id="UP000018143"/>
    </source>
</evidence>
<organism evidence="1 2">
    <name type="scientific">Helicobacter fennelliae MRY12-0050</name>
    <dbReference type="NCBI Taxonomy" id="1325130"/>
    <lineage>
        <taxon>Bacteria</taxon>
        <taxon>Pseudomonadati</taxon>
        <taxon>Campylobacterota</taxon>
        <taxon>Epsilonproteobacteria</taxon>
        <taxon>Campylobacterales</taxon>
        <taxon>Helicobacteraceae</taxon>
        <taxon>Helicobacter</taxon>
    </lineage>
</organism>
<reference evidence="1 2" key="1">
    <citation type="journal article" date="2013" name="Genome Announc.">
        <title>Draft Genome Sequence of Helicobacter fennelliae Strain MRY12-0050, Isolated from a Bacteremia Patient.</title>
        <authorList>
            <person name="Rimbara E."/>
            <person name="Matsui M."/>
            <person name="Mori S."/>
            <person name="Suzuki S."/>
            <person name="Suzuki M."/>
            <person name="Kim H."/>
            <person name="Sekizuka T."/>
            <person name="Kuroda M."/>
            <person name="Shibayama K."/>
        </authorList>
    </citation>
    <scope>NUCLEOTIDE SEQUENCE [LARGE SCALE GENOMIC DNA]</scope>
    <source>
        <strain evidence="1 2">MRY12-0050</strain>
    </source>
</reference>
<sequence>MSCRIPSNLESNIEIKETLYQDKIILFDSLKQEFQKYYEFKEVTLNLGIHTFFLIFVIPKRIPKIYQKDYKALDSQRKDYGIGYFKELLEYNKDYKETNTQNNPYTPFLLYHTRVFLAPAKAKKIHFEFALGLDNYDRE</sequence>
<keyword evidence="2" id="KW-1185">Reference proteome</keyword>
<name>T1DVW5_9HELI</name>
<dbReference type="EMBL" id="BASD01000015">
    <property type="protein sequence ID" value="GAD19103.1"/>
    <property type="molecule type" value="Genomic_DNA"/>
</dbReference>
<evidence type="ECO:0000313" key="1">
    <source>
        <dbReference type="EMBL" id="GAD19103.1"/>
    </source>
</evidence>
<gene>
    <name evidence="1" type="ORF">HFN_0234</name>
</gene>
<dbReference type="RefSeq" id="WP_023948260.1">
    <property type="nucleotide sequence ID" value="NZ_BASD01000015.1"/>
</dbReference>
<accession>T1DVW5</accession>